<evidence type="ECO:0000313" key="1">
    <source>
        <dbReference type="EMBL" id="KZV89914.1"/>
    </source>
</evidence>
<dbReference type="InParanoid" id="A0A165G370"/>
<evidence type="ECO:0008006" key="3">
    <source>
        <dbReference type="Google" id="ProtNLM"/>
    </source>
</evidence>
<dbReference type="OrthoDB" id="3265815at2759"/>
<keyword evidence="2" id="KW-1185">Reference proteome</keyword>
<protein>
    <recommendedName>
        <fullName evidence="3">BTB domain-containing protein</fullName>
    </recommendedName>
</protein>
<sequence>MHIGPGPDNRVSTTFNPRARLAAANGHPPNVALVSSDSVRFFVHTAVLRAASSNDFEGLLSTNSQNIQVAQSGPALNVLLHSVYGLDVTPYAPDWDTLKEAIEVMHRYAVPPPSPQEPLFALLFSHVHRPGGAEDLYVLSAQFGPNALAVSASEHLLSLDLSSITDEWAAQCGAIYLKRLFFLHLGRIQALKRIVAVPLALHAPRAGCSRGDQQQNVHGPWTYAVAQLIADARPDLPISLIEGRLNPLAYRSSCAQCAEIMTARIRAIKQEWSNVKRTI</sequence>
<evidence type="ECO:0000313" key="2">
    <source>
        <dbReference type="Proteomes" id="UP000077266"/>
    </source>
</evidence>
<dbReference type="AlphaFoldDB" id="A0A165G370"/>
<reference evidence="1 2" key="1">
    <citation type="journal article" date="2016" name="Mol. Biol. Evol.">
        <title>Comparative Genomics of Early-Diverging Mushroom-Forming Fungi Provides Insights into the Origins of Lignocellulose Decay Capabilities.</title>
        <authorList>
            <person name="Nagy L.G."/>
            <person name="Riley R."/>
            <person name="Tritt A."/>
            <person name="Adam C."/>
            <person name="Daum C."/>
            <person name="Floudas D."/>
            <person name="Sun H."/>
            <person name="Yadav J.S."/>
            <person name="Pangilinan J."/>
            <person name="Larsson K.H."/>
            <person name="Matsuura K."/>
            <person name="Barry K."/>
            <person name="Labutti K."/>
            <person name="Kuo R."/>
            <person name="Ohm R.A."/>
            <person name="Bhattacharya S.S."/>
            <person name="Shirouzu T."/>
            <person name="Yoshinaga Y."/>
            <person name="Martin F.M."/>
            <person name="Grigoriev I.V."/>
            <person name="Hibbett D.S."/>
        </authorList>
    </citation>
    <scope>NUCLEOTIDE SEQUENCE [LARGE SCALE GENOMIC DNA]</scope>
    <source>
        <strain evidence="1 2">HHB12029</strain>
    </source>
</reference>
<dbReference type="EMBL" id="KV426060">
    <property type="protein sequence ID" value="KZV89914.1"/>
    <property type="molecule type" value="Genomic_DNA"/>
</dbReference>
<proteinExistence type="predicted"/>
<organism evidence="1 2">
    <name type="scientific">Exidia glandulosa HHB12029</name>
    <dbReference type="NCBI Taxonomy" id="1314781"/>
    <lineage>
        <taxon>Eukaryota</taxon>
        <taxon>Fungi</taxon>
        <taxon>Dikarya</taxon>
        <taxon>Basidiomycota</taxon>
        <taxon>Agaricomycotina</taxon>
        <taxon>Agaricomycetes</taxon>
        <taxon>Auriculariales</taxon>
        <taxon>Exidiaceae</taxon>
        <taxon>Exidia</taxon>
    </lineage>
</organism>
<dbReference type="Proteomes" id="UP000077266">
    <property type="component" value="Unassembled WGS sequence"/>
</dbReference>
<gene>
    <name evidence="1" type="ORF">EXIGLDRAFT_677606</name>
</gene>
<dbReference type="STRING" id="1314781.A0A165G370"/>
<accession>A0A165G370</accession>
<name>A0A165G370_EXIGL</name>